<keyword evidence="1" id="KW-1133">Transmembrane helix</keyword>
<dbReference type="OrthoDB" id="3385336at2"/>
<name>A0A2T0RG95_9ACTN</name>
<gene>
    <name evidence="2" type="ORF">CLV70_12569</name>
</gene>
<accession>A0A2T0RG95</accession>
<feature type="transmembrane region" description="Helical" evidence="1">
    <location>
        <begin position="98"/>
        <end position="123"/>
    </location>
</feature>
<proteinExistence type="predicted"/>
<dbReference type="EMBL" id="PVZG01000025">
    <property type="protein sequence ID" value="PRY20188.1"/>
    <property type="molecule type" value="Genomic_DNA"/>
</dbReference>
<dbReference type="AlphaFoldDB" id="A0A2T0RG95"/>
<protein>
    <submittedName>
        <fullName evidence="2">Uncharacterized protein</fullName>
    </submittedName>
</protein>
<keyword evidence="1" id="KW-0812">Transmembrane</keyword>
<reference evidence="2 3" key="1">
    <citation type="submission" date="2018-03" db="EMBL/GenBank/DDBJ databases">
        <title>Genomic Encyclopedia of Archaeal and Bacterial Type Strains, Phase II (KMG-II): from individual species to whole genera.</title>
        <authorList>
            <person name="Goeker M."/>
        </authorList>
    </citation>
    <scope>NUCLEOTIDE SEQUENCE [LARGE SCALE GENOMIC DNA]</scope>
    <source>
        <strain evidence="2 3">DSM 45348</strain>
    </source>
</reference>
<dbReference type="Proteomes" id="UP000239209">
    <property type="component" value="Unassembled WGS sequence"/>
</dbReference>
<feature type="transmembrane region" description="Helical" evidence="1">
    <location>
        <begin position="54"/>
        <end position="77"/>
    </location>
</feature>
<feature type="transmembrane region" description="Helical" evidence="1">
    <location>
        <begin position="12"/>
        <end position="34"/>
    </location>
</feature>
<evidence type="ECO:0000313" key="3">
    <source>
        <dbReference type="Proteomes" id="UP000239209"/>
    </source>
</evidence>
<evidence type="ECO:0000256" key="1">
    <source>
        <dbReference type="SAM" id="Phobius"/>
    </source>
</evidence>
<organism evidence="2 3">
    <name type="scientific">Pseudosporangium ferrugineum</name>
    <dbReference type="NCBI Taxonomy" id="439699"/>
    <lineage>
        <taxon>Bacteria</taxon>
        <taxon>Bacillati</taxon>
        <taxon>Actinomycetota</taxon>
        <taxon>Actinomycetes</taxon>
        <taxon>Micromonosporales</taxon>
        <taxon>Micromonosporaceae</taxon>
        <taxon>Pseudosporangium</taxon>
    </lineage>
</organism>
<comment type="caution">
    <text evidence="2">The sequence shown here is derived from an EMBL/GenBank/DDBJ whole genome shotgun (WGS) entry which is preliminary data.</text>
</comment>
<dbReference type="RefSeq" id="WP_106130728.1">
    <property type="nucleotide sequence ID" value="NZ_PVZG01000025.1"/>
</dbReference>
<sequence length="127" mass="13298">MPTQTRRAGGFLLWFAVLGGALAWALHLVLAWGVDELTCRSGNTSVGGIPIRGIVGAGVVVPALITLAALLLAWRGWRRATAARDDDDDPRMERTGMMLLIGMCANALFLSIIAAGGAAVLVLSPCQ</sequence>
<evidence type="ECO:0000313" key="2">
    <source>
        <dbReference type="EMBL" id="PRY20188.1"/>
    </source>
</evidence>
<keyword evidence="1" id="KW-0472">Membrane</keyword>
<keyword evidence="3" id="KW-1185">Reference proteome</keyword>